<accession>A0A8S4N202</accession>
<feature type="domain" description="C-type lectin" evidence="4">
    <location>
        <begin position="370"/>
        <end position="483"/>
    </location>
</feature>
<feature type="transmembrane region" description="Helical" evidence="2">
    <location>
        <begin position="715"/>
        <end position="740"/>
    </location>
</feature>
<dbReference type="OrthoDB" id="6162243at2759"/>
<feature type="domain" description="C-type lectin" evidence="4">
    <location>
        <begin position="536"/>
        <end position="649"/>
    </location>
</feature>
<keyword evidence="2" id="KW-1133">Transmembrane helix</keyword>
<feature type="compositionally biased region" description="Basic and acidic residues" evidence="1">
    <location>
        <begin position="770"/>
        <end position="780"/>
    </location>
</feature>
<dbReference type="SUPFAM" id="SSF56436">
    <property type="entry name" value="C-type lectin-like"/>
    <property type="match status" value="4"/>
</dbReference>
<protein>
    <recommendedName>
        <fullName evidence="4">C-type lectin domain-containing protein</fullName>
    </recommendedName>
</protein>
<dbReference type="PROSITE" id="PS50041">
    <property type="entry name" value="C_TYPE_LECTIN_2"/>
    <property type="match status" value="4"/>
</dbReference>
<dbReference type="PANTHER" id="PTHR22803">
    <property type="entry name" value="MANNOSE, PHOSPHOLIPASE, LECTIN RECEPTOR RELATED"/>
    <property type="match status" value="1"/>
</dbReference>
<dbReference type="Gene3D" id="3.10.100.10">
    <property type="entry name" value="Mannose-Binding Protein A, subunit A"/>
    <property type="match status" value="4"/>
</dbReference>
<keyword evidence="2" id="KW-0472">Membrane</keyword>
<evidence type="ECO:0000256" key="2">
    <source>
        <dbReference type="SAM" id="Phobius"/>
    </source>
</evidence>
<evidence type="ECO:0000259" key="4">
    <source>
        <dbReference type="PROSITE" id="PS50041"/>
    </source>
</evidence>
<evidence type="ECO:0000256" key="3">
    <source>
        <dbReference type="SAM" id="SignalP"/>
    </source>
</evidence>
<dbReference type="InterPro" id="IPR050111">
    <property type="entry name" value="C-type_lectin/snaclec_domain"/>
</dbReference>
<keyword evidence="3" id="KW-0732">Signal</keyword>
<proteinExistence type="predicted"/>
<evidence type="ECO:0000313" key="5">
    <source>
        <dbReference type="EMBL" id="CAH1774895.1"/>
    </source>
</evidence>
<dbReference type="Proteomes" id="UP000749559">
    <property type="component" value="Unassembled WGS sequence"/>
</dbReference>
<gene>
    <name evidence="5" type="ORF">OFUS_LOCUS2266</name>
</gene>
<evidence type="ECO:0000313" key="6">
    <source>
        <dbReference type="Proteomes" id="UP000749559"/>
    </source>
</evidence>
<organism evidence="5 6">
    <name type="scientific">Owenia fusiformis</name>
    <name type="common">Polychaete worm</name>
    <dbReference type="NCBI Taxonomy" id="6347"/>
    <lineage>
        <taxon>Eukaryota</taxon>
        <taxon>Metazoa</taxon>
        <taxon>Spiralia</taxon>
        <taxon>Lophotrochozoa</taxon>
        <taxon>Annelida</taxon>
        <taxon>Polychaeta</taxon>
        <taxon>Sedentaria</taxon>
        <taxon>Canalipalpata</taxon>
        <taxon>Sabellida</taxon>
        <taxon>Oweniida</taxon>
        <taxon>Oweniidae</taxon>
        <taxon>Owenia</taxon>
    </lineage>
</organism>
<keyword evidence="6" id="KW-1185">Reference proteome</keyword>
<dbReference type="InterPro" id="IPR016186">
    <property type="entry name" value="C-type_lectin-like/link_sf"/>
</dbReference>
<feature type="region of interest" description="Disordered" evidence="1">
    <location>
        <begin position="768"/>
        <end position="792"/>
    </location>
</feature>
<keyword evidence="2" id="KW-0812">Transmembrane</keyword>
<feature type="chain" id="PRO_5035719037" description="C-type lectin domain-containing protein" evidence="3">
    <location>
        <begin position="24"/>
        <end position="799"/>
    </location>
</feature>
<dbReference type="SMART" id="SM00034">
    <property type="entry name" value="CLECT"/>
    <property type="match status" value="4"/>
</dbReference>
<dbReference type="Pfam" id="PF00059">
    <property type="entry name" value="Lectin_C"/>
    <property type="match status" value="4"/>
</dbReference>
<feature type="domain" description="C-type lectin" evidence="4">
    <location>
        <begin position="208"/>
        <end position="320"/>
    </location>
</feature>
<reference evidence="5" key="1">
    <citation type="submission" date="2022-03" db="EMBL/GenBank/DDBJ databases">
        <authorList>
            <person name="Martin C."/>
        </authorList>
    </citation>
    <scope>NUCLEOTIDE SEQUENCE</scope>
</reference>
<name>A0A8S4N202_OWEFU</name>
<dbReference type="EMBL" id="CAIIXF020000001">
    <property type="protein sequence ID" value="CAH1774895.1"/>
    <property type="molecule type" value="Genomic_DNA"/>
</dbReference>
<feature type="signal peptide" evidence="3">
    <location>
        <begin position="1"/>
        <end position="23"/>
    </location>
</feature>
<evidence type="ECO:0000256" key="1">
    <source>
        <dbReference type="SAM" id="MobiDB-lite"/>
    </source>
</evidence>
<dbReference type="InterPro" id="IPR016187">
    <property type="entry name" value="CTDL_fold"/>
</dbReference>
<comment type="caution">
    <text evidence="5">The sequence shown here is derived from an EMBL/GenBank/DDBJ whole genome shotgun (WGS) entry which is preliminary data.</text>
</comment>
<feature type="domain" description="C-type lectin" evidence="4">
    <location>
        <begin position="45"/>
        <end position="157"/>
    </location>
</feature>
<dbReference type="InterPro" id="IPR001304">
    <property type="entry name" value="C-type_lectin-like"/>
</dbReference>
<feature type="region of interest" description="Disordered" evidence="1">
    <location>
        <begin position="671"/>
        <end position="708"/>
    </location>
</feature>
<dbReference type="AlphaFoldDB" id="A0A8S4N202"/>
<dbReference type="CDD" id="cd00037">
    <property type="entry name" value="CLECT"/>
    <property type="match status" value="4"/>
</dbReference>
<feature type="compositionally biased region" description="Polar residues" evidence="1">
    <location>
        <begin position="671"/>
        <end position="696"/>
    </location>
</feature>
<sequence>MGAATNIVNIALCIACIITNTEAKGSVDPRCPQSLSGLNWEVKYLNGKCYQFVETLKYWNDASDWCNNAGGHLAQIDNQQTQDFLVSSLRLLNWPETIVWIGAHRRRTGGIWKWTTGANVAYTAWGSGQPDNSNIFEEEECVTMLLDDNGKWHDSCCACFPDEETYICMYDAAPDPGATTLPTPQPTAGGDPRCPQNVIDIGWQVKYFNAQCYQFVESLLYWNDASDYCNNAGGRLAQINDQQTQDFLVSTLRSLNWPETIVWIGAHRRSTGGIWKWTDGARLGYTAWGDGQPDNSNIFEEEECAQMLLDDNGRWHDSCCACFPDEETYVCMFDPVGATTVTRPNPQPTTPVDSRCPQNIASMQWPVKFFGDKCYQFVETIEYWPVAKEFCNNAGGNLVQIDNQQTQDFLVSSVRSFNWPENIVWIGANRRRTGGVWKWSTGATVVYTAWATGQPDNTNIVDEEECAQMFLSENGLWHDNCCDCFPGKETFICMYNAYIPGMSTTTGLPTPPPTTPVKDPRCSQRVNNLGLPVKYMDAKCYQFVETAKLWTNARDYCQAAGGTLAKVGNQQTQDFLVSSLRSLTRVTNLVWIGAHRRGTDGVWVWTTGEDVTFTAWSAGQPDNNNIALDEECVEIYLTDNGLWHDACCQCLLNEKSFICMFDAIPVTTRRPGTNSGVTQSTNNRFSSTKTTSNTGAVSPGGQSSKEEEAKKQEQLALILGVTIGSVGIILIAAGVVTHFYRKKRALKVPGQLVVDNPNYSTADRLGVKFTNDDSNPKTDISDENMNPGLKNGKWQEFNI</sequence>